<dbReference type="PANTHER" id="PTHR30466:SF11">
    <property type="entry name" value="FLAVIN-DEPENDENT MONOOXYGENASE, REDUCTASE SUBUNIT HSAB"/>
    <property type="match status" value="1"/>
</dbReference>
<dbReference type="InterPro" id="IPR012349">
    <property type="entry name" value="Split_barrel_FMN-bd"/>
</dbReference>
<dbReference type="InterPro" id="IPR050268">
    <property type="entry name" value="NADH-dep_flavin_reductase"/>
</dbReference>
<dbReference type="Gene3D" id="1.10.10.10">
    <property type="entry name" value="Winged helix-like DNA-binding domain superfamily/Winged helix DNA-binding domain"/>
    <property type="match status" value="1"/>
</dbReference>
<reference evidence="4 5" key="1">
    <citation type="submission" date="2019-09" db="EMBL/GenBank/DDBJ databases">
        <authorList>
            <person name="Chandra G."/>
            <person name="Truman W A."/>
        </authorList>
    </citation>
    <scope>NUCLEOTIDE SEQUENCE [LARGE SCALE GENOMIC DNA]</scope>
    <source>
        <strain evidence="4">PS900</strain>
    </source>
</reference>
<comment type="caution">
    <text evidence="4">The sequence shown here is derived from an EMBL/GenBank/DDBJ whole genome shotgun (WGS) entry which is preliminary data.</text>
</comment>
<protein>
    <submittedName>
        <fullName evidence="4">p-hydroxyphenylacetate 3-hydroxylase, reductase component</fullName>
        <ecNumber evidence="4">1.5.1.36</ecNumber>
    </submittedName>
</protein>
<dbReference type="Gene3D" id="2.30.110.10">
    <property type="entry name" value="Electron Transport, Fmn-binding Protein, Chain A"/>
    <property type="match status" value="1"/>
</dbReference>
<dbReference type="InterPro" id="IPR036390">
    <property type="entry name" value="WH_DNA-bd_sf"/>
</dbReference>
<dbReference type="EMBL" id="CABVIE010000002">
    <property type="protein sequence ID" value="VVO55694.1"/>
    <property type="molecule type" value="Genomic_DNA"/>
</dbReference>
<dbReference type="InterPro" id="IPR036388">
    <property type="entry name" value="WH-like_DNA-bd_sf"/>
</dbReference>
<dbReference type="Proteomes" id="UP000325723">
    <property type="component" value="Unassembled WGS sequence"/>
</dbReference>
<name>A0A8H2NPH0_PSEFL</name>
<dbReference type="Pfam" id="PF01613">
    <property type="entry name" value="Flavin_Reduct"/>
    <property type="match status" value="1"/>
</dbReference>
<dbReference type="GO" id="GO:0042602">
    <property type="term" value="F:riboflavin reductase (NADPH) activity"/>
    <property type="evidence" value="ECO:0007669"/>
    <property type="project" value="TreeGrafter"/>
</dbReference>
<proteinExistence type="inferred from homology"/>
<dbReference type="SUPFAM" id="SSF50475">
    <property type="entry name" value="FMN-binding split barrel"/>
    <property type="match status" value="1"/>
</dbReference>
<keyword evidence="2 4" id="KW-0560">Oxidoreductase</keyword>
<comment type="similarity">
    <text evidence="1">Belongs to the non-flavoprotein flavin reductase family.</text>
</comment>
<evidence type="ECO:0000313" key="4">
    <source>
        <dbReference type="EMBL" id="VVO55694.1"/>
    </source>
</evidence>
<gene>
    <name evidence="4" type="primary">C1-hpah</name>
    <name evidence="4" type="ORF">PS900_00527</name>
</gene>
<dbReference type="SUPFAM" id="SSF46785">
    <property type="entry name" value="Winged helix' DNA-binding domain"/>
    <property type="match status" value="1"/>
</dbReference>
<evidence type="ECO:0000313" key="5">
    <source>
        <dbReference type="Proteomes" id="UP000325723"/>
    </source>
</evidence>
<dbReference type="GO" id="GO:0010181">
    <property type="term" value="F:FMN binding"/>
    <property type="evidence" value="ECO:0007669"/>
    <property type="project" value="InterPro"/>
</dbReference>
<evidence type="ECO:0000256" key="2">
    <source>
        <dbReference type="ARBA" id="ARBA00023002"/>
    </source>
</evidence>
<dbReference type="AlphaFoldDB" id="A0A8H2NPH0"/>
<evidence type="ECO:0000256" key="1">
    <source>
        <dbReference type="ARBA" id="ARBA00008898"/>
    </source>
</evidence>
<dbReference type="RefSeq" id="WP_224789024.1">
    <property type="nucleotide sequence ID" value="NZ_CABVIE010000002.1"/>
</dbReference>
<dbReference type="SMART" id="SM00903">
    <property type="entry name" value="Flavin_Reduct"/>
    <property type="match status" value="1"/>
</dbReference>
<evidence type="ECO:0000259" key="3">
    <source>
        <dbReference type="SMART" id="SM00903"/>
    </source>
</evidence>
<feature type="domain" description="Flavin reductase like" evidence="3">
    <location>
        <begin position="15"/>
        <end position="158"/>
    </location>
</feature>
<sequence length="332" mass="37254">MNTSDFDPKQFRQALGAFTTGVTIVTTRGQDGQDYGLTANSFNSVSIDPPMVLWSINKDSSSAHAFTEGSHFAVHILATDQELLSNRFAKSGTDKFAALELQRGPSDIPLLNGCSARFQCKTTYQYEGGDHIILVGEVLAFDRFDKAPLVFHSGGYRRLLPAAARGQESVIYGENWLGFLLGRAYYQLQLPIRQQLKAMGMQDQDFELLGILSFSEGRTLDELRQLFEFTGKSLAEEQLAIWLQKDLLTLQKERVLFTDKGRELAIRWLSFAKAAEMTALEALSFDEAQQLKLLIGRVIEHTGAELPMHWRKENIWQDNNLWQLPDAIASAG</sequence>
<dbReference type="PANTHER" id="PTHR30466">
    <property type="entry name" value="FLAVIN REDUCTASE"/>
    <property type="match status" value="1"/>
</dbReference>
<accession>A0A8H2NPH0</accession>
<dbReference type="GO" id="GO:0036382">
    <property type="term" value="F:flavin reductase (NADH) activity"/>
    <property type="evidence" value="ECO:0007669"/>
    <property type="project" value="UniProtKB-EC"/>
</dbReference>
<organism evidence="4 5">
    <name type="scientific">Pseudomonas fluorescens</name>
    <dbReference type="NCBI Taxonomy" id="294"/>
    <lineage>
        <taxon>Bacteria</taxon>
        <taxon>Pseudomonadati</taxon>
        <taxon>Pseudomonadota</taxon>
        <taxon>Gammaproteobacteria</taxon>
        <taxon>Pseudomonadales</taxon>
        <taxon>Pseudomonadaceae</taxon>
        <taxon>Pseudomonas</taxon>
    </lineage>
</organism>
<dbReference type="EC" id="1.5.1.36" evidence="4"/>
<dbReference type="InterPro" id="IPR002563">
    <property type="entry name" value="Flavin_Rdtase-like_dom"/>
</dbReference>